<protein>
    <submittedName>
        <fullName evidence="2">Oidioi.mRNA.OKI2018_I69.chr2.g7295.t1.cds</fullName>
    </submittedName>
</protein>
<evidence type="ECO:0000313" key="2">
    <source>
        <dbReference type="EMBL" id="CAG5113162.1"/>
    </source>
</evidence>
<evidence type="ECO:0000256" key="1">
    <source>
        <dbReference type="SAM" id="MobiDB-lite"/>
    </source>
</evidence>
<proteinExistence type="predicted"/>
<feature type="region of interest" description="Disordered" evidence="1">
    <location>
        <begin position="190"/>
        <end position="262"/>
    </location>
</feature>
<feature type="compositionally biased region" description="Acidic residues" evidence="1">
    <location>
        <begin position="14"/>
        <end position="39"/>
    </location>
</feature>
<feature type="compositionally biased region" description="Basic and acidic residues" evidence="1">
    <location>
        <begin position="1"/>
        <end position="13"/>
    </location>
</feature>
<feature type="region of interest" description="Disordered" evidence="1">
    <location>
        <begin position="1"/>
        <end position="88"/>
    </location>
</feature>
<name>A0ABN7T984_OIKDI</name>
<reference evidence="2 3" key="1">
    <citation type="submission" date="2021-04" db="EMBL/GenBank/DDBJ databases">
        <authorList>
            <person name="Bliznina A."/>
        </authorList>
    </citation>
    <scope>NUCLEOTIDE SEQUENCE [LARGE SCALE GENOMIC DNA]</scope>
</reference>
<feature type="region of interest" description="Disordered" evidence="1">
    <location>
        <begin position="464"/>
        <end position="492"/>
    </location>
</feature>
<accession>A0ABN7T984</accession>
<organism evidence="2 3">
    <name type="scientific">Oikopleura dioica</name>
    <name type="common">Tunicate</name>
    <dbReference type="NCBI Taxonomy" id="34765"/>
    <lineage>
        <taxon>Eukaryota</taxon>
        <taxon>Metazoa</taxon>
        <taxon>Chordata</taxon>
        <taxon>Tunicata</taxon>
        <taxon>Appendicularia</taxon>
        <taxon>Copelata</taxon>
        <taxon>Oikopleuridae</taxon>
        <taxon>Oikopleura</taxon>
    </lineage>
</organism>
<sequence length="616" mass="69786">MEDLTQEEKKVQEVEEIAPEETFDAENTENAPEDQDDQNESVKSDEATPEPSESKSPSFQRAIPAIDYAHKPKHLRERSFRGDDGDRLHGSFATPGGFAEFAASYYQHQRHHPHFMHAGAPMFYAHGPGGEHMQGFHYEPMPRMAQAPMMLMPLGNGQWAPVLMTSGHLPHWSYPSQYYPAYHPHQPPVALHPVVSSNGNNNSTGSVPNNSTDRDQAGSSMHDNSSDPQLNLSEENFPSLPKSNKVQEFNPNGTVNPLPIPCKTSTRIEEKSSIVMKNKDAAIRVNTDKHTGLVTVENPPEWVNEEPSKLENNENSNEYTTEDELEIRDVSQRLSSIRFREHQELPLREVHELPQLRPAYPGHKPTAAQSRRLQELKAQPRSVDYSEQSSLQDNLAVPVNTPCTPCDSEYSKVNMPNLDKSVAPDDLVKATERVRRDREDLDVTATIRHHRRFFRGSERELECYKEGQQSEEREVQQVQIEEQTEAPQEEPSGFRVCVCQYPPGSESNGQEMGRFIHKPDYDQSGHSKDWGDRQGVPPVAAGGYVGRPYRGRGRGRGYRGRGRGHRGGRGGFRGNFRGRFFRGDSNGFRPRFRESSFPSEELGPPLPRRRRNPRFD</sequence>
<feature type="compositionally biased region" description="Basic and acidic residues" evidence="1">
    <location>
        <begin position="464"/>
        <end position="475"/>
    </location>
</feature>
<feature type="compositionally biased region" description="Polar residues" evidence="1">
    <location>
        <begin position="217"/>
        <end position="255"/>
    </location>
</feature>
<feature type="compositionally biased region" description="Basic and acidic residues" evidence="1">
    <location>
        <begin position="517"/>
        <end position="532"/>
    </location>
</feature>
<feature type="compositionally biased region" description="Basic residues" evidence="1">
    <location>
        <begin position="549"/>
        <end position="568"/>
    </location>
</feature>
<evidence type="ECO:0000313" key="3">
    <source>
        <dbReference type="Proteomes" id="UP001158576"/>
    </source>
</evidence>
<feature type="region of interest" description="Disordered" evidence="1">
    <location>
        <begin position="506"/>
        <end position="616"/>
    </location>
</feature>
<feature type="compositionally biased region" description="Basic residues" evidence="1">
    <location>
        <begin position="607"/>
        <end position="616"/>
    </location>
</feature>
<dbReference type="Proteomes" id="UP001158576">
    <property type="component" value="Chromosome 2"/>
</dbReference>
<dbReference type="EMBL" id="OU015567">
    <property type="protein sequence ID" value="CAG5113162.1"/>
    <property type="molecule type" value="Genomic_DNA"/>
</dbReference>
<keyword evidence="3" id="KW-1185">Reference proteome</keyword>
<feature type="compositionally biased region" description="Low complexity" evidence="1">
    <location>
        <begin position="193"/>
        <end position="211"/>
    </location>
</feature>
<feature type="region of interest" description="Disordered" evidence="1">
    <location>
        <begin position="357"/>
        <end position="380"/>
    </location>
</feature>
<feature type="compositionally biased region" description="Low complexity" evidence="1">
    <location>
        <begin position="535"/>
        <end position="548"/>
    </location>
</feature>
<gene>
    <name evidence="2" type="ORF">OKIOD_LOCUS16060</name>
</gene>
<feature type="region of interest" description="Disordered" evidence="1">
    <location>
        <begin position="303"/>
        <end position="322"/>
    </location>
</feature>
<feature type="compositionally biased region" description="Basic and acidic residues" evidence="1">
    <location>
        <begin position="77"/>
        <end position="88"/>
    </location>
</feature>